<proteinExistence type="predicted"/>
<dbReference type="Proteomes" id="UP000266673">
    <property type="component" value="Unassembled WGS sequence"/>
</dbReference>
<dbReference type="EMBL" id="QKWP01001228">
    <property type="protein sequence ID" value="RIB10616.1"/>
    <property type="molecule type" value="Genomic_DNA"/>
</dbReference>
<dbReference type="STRING" id="44941.A0A397UTV3"/>
<dbReference type="OrthoDB" id="2439050at2759"/>
<protein>
    <submittedName>
        <fullName evidence="1">Uncharacterized protein</fullName>
    </submittedName>
</protein>
<organism evidence="1 2">
    <name type="scientific">Gigaspora rosea</name>
    <dbReference type="NCBI Taxonomy" id="44941"/>
    <lineage>
        <taxon>Eukaryota</taxon>
        <taxon>Fungi</taxon>
        <taxon>Fungi incertae sedis</taxon>
        <taxon>Mucoromycota</taxon>
        <taxon>Glomeromycotina</taxon>
        <taxon>Glomeromycetes</taxon>
        <taxon>Diversisporales</taxon>
        <taxon>Gigasporaceae</taxon>
        <taxon>Gigaspora</taxon>
    </lineage>
</organism>
<sequence length="162" mass="18431">MPMLDLVMRGEIIKKRLSVIGQEPIFLKGTLNSHGTRRFTEEWTSIMRQCMYEANLIDNSGTQNLKFSTEPEAAAVHCMKELNQHVAKNWRTIDLTVRKLLDSNQLGEDTECSGDFCGEINEYIKLSELSELSELFRNLLYINESASDKCSEASSLEVTMCI</sequence>
<dbReference type="AlphaFoldDB" id="A0A397UTV3"/>
<keyword evidence="2" id="KW-1185">Reference proteome</keyword>
<gene>
    <name evidence="1" type="ORF">C2G38_2043350</name>
</gene>
<evidence type="ECO:0000313" key="2">
    <source>
        <dbReference type="Proteomes" id="UP000266673"/>
    </source>
</evidence>
<name>A0A397UTV3_9GLOM</name>
<evidence type="ECO:0000313" key="1">
    <source>
        <dbReference type="EMBL" id="RIB10616.1"/>
    </source>
</evidence>
<reference evidence="1 2" key="1">
    <citation type="submission" date="2018-06" db="EMBL/GenBank/DDBJ databases">
        <title>Comparative genomics reveals the genomic features of Rhizophagus irregularis, R. cerebriforme, R. diaphanum and Gigaspora rosea, and their symbiotic lifestyle signature.</title>
        <authorList>
            <person name="Morin E."/>
            <person name="San Clemente H."/>
            <person name="Chen E.C.H."/>
            <person name="De La Providencia I."/>
            <person name="Hainaut M."/>
            <person name="Kuo A."/>
            <person name="Kohler A."/>
            <person name="Murat C."/>
            <person name="Tang N."/>
            <person name="Roy S."/>
            <person name="Loubradou J."/>
            <person name="Henrissat B."/>
            <person name="Grigoriev I.V."/>
            <person name="Corradi N."/>
            <person name="Roux C."/>
            <person name="Martin F.M."/>
        </authorList>
    </citation>
    <scope>NUCLEOTIDE SEQUENCE [LARGE SCALE GENOMIC DNA]</scope>
    <source>
        <strain evidence="1 2">DAOM 194757</strain>
    </source>
</reference>
<comment type="caution">
    <text evidence="1">The sequence shown here is derived from an EMBL/GenBank/DDBJ whole genome shotgun (WGS) entry which is preliminary data.</text>
</comment>
<accession>A0A397UTV3</accession>